<dbReference type="AlphaFoldDB" id="A0A1M5C3K3"/>
<gene>
    <name evidence="1" type="ORF">SAMN02745218_02407</name>
</gene>
<keyword evidence="2" id="KW-1185">Reference proteome</keyword>
<dbReference type="Proteomes" id="UP000184196">
    <property type="component" value="Unassembled WGS sequence"/>
</dbReference>
<reference evidence="2" key="1">
    <citation type="submission" date="2016-11" db="EMBL/GenBank/DDBJ databases">
        <authorList>
            <person name="Varghese N."/>
            <person name="Submissions S."/>
        </authorList>
    </citation>
    <scope>NUCLEOTIDE SEQUENCE [LARGE SCALE GENOMIC DNA]</scope>
    <source>
        <strain evidence="2">DSM 11792</strain>
    </source>
</reference>
<accession>A0A1M5C3K3</accession>
<evidence type="ECO:0000313" key="1">
    <source>
        <dbReference type="EMBL" id="SHF49226.1"/>
    </source>
</evidence>
<evidence type="ECO:0000313" key="2">
    <source>
        <dbReference type="Proteomes" id="UP000184196"/>
    </source>
</evidence>
<name>A0A1M5C3K3_9FIRM</name>
<proteinExistence type="predicted"/>
<sequence>MKIIQHVYNSFLQVATLIFEKLEKGIDYPRFQLELQDVLNELGRNICKEVLEAADDYVRQ</sequence>
<dbReference type="EMBL" id="FQUW01000033">
    <property type="protein sequence ID" value="SHF49226.1"/>
    <property type="molecule type" value="Genomic_DNA"/>
</dbReference>
<organism evidence="1 2">
    <name type="scientific">Desulfofundulus australicus DSM 11792</name>
    <dbReference type="NCBI Taxonomy" id="1121425"/>
    <lineage>
        <taxon>Bacteria</taxon>
        <taxon>Bacillati</taxon>
        <taxon>Bacillota</taxon>
        <taxon>Clostridia</taxon>
        <taxon>Eubacteriales</taxon>
        <taxon>Peptococcaceae</taxon>
        <taxon>Desulfofundulus</taxon>
    </lineage>
</organism>
<protein>
    <submittedName>
        <fullName evidence="1">Uncharacterized protein</fullName>
    </submittedName>
</protein>
<feature type="non-terminal residue" evidence="1">
    <location>
        <position position="60"/>
    </location>
</feature>